<name>A0ABU7R9A8_9ACTN</name>
<evidence type="ECO:0000313" key="4">
    <source>
        <dbReference type="EMBL" id="MEE6147187.1"/>
    </source>
</evidence>
<dbReference type="RefSeq" id="WP_330957953.1">
    <property type="nucleotide sequence ID" value="NZ_JAZGJQ010000003.1"/>
</dbReference>
<organism evidence="4 5">
    <name type="scientific">Olsenella absiana</name>
    <dbReference type="NCBI Taxonomy" id="3115222"/>
    <lineage>
        <taxon>Bacteria</taxon>
        <taxon>Bacillati</taxon>
        <taxon>Actinomycetota</taxon>
        <taxon>Coriobacteriia</taxon>
        <taxon>Coriobacteriales</taxon>
        <taxon>Atopobiaceae</taxon>
        <taxon>Olsenella</taxon>
    </lineage>
</organism>
<reference evidence="4 5" key="1">
    <citation type="submission" date="2024-01" db="EMBL/GenBank/DDBJ databases">
        <title>Description of Olsenella sp. nov., isolated from pig feces.</title>
        <authorList>
            <person name="Chang Y.-H."/>
        </authorList>
    </citation>
    <scope>NUCLEOTIDE SEQUENCE [LARGE SCALE GENOMIC DNA]</scope>
    <source>
        <strain evidence="4 5">YH-ols2223</strain>
    </source>
</reference>
<dbReference type="InterPro" id="IPR050624">
    <property type="entry name" value="HTH-type_Tx_Regulator"/>
</dbReference>
<dbReference type="InterPro" id="IPR001647">
    <property type="entry name" value="HTH_TetR"/>
</dbReference>
<feature type="DNA-binding region" description="H-T-H motif" evidence="2">
    <location>
        <begin position="33"/>
        <end position="52"/>
    </location>
</feature>
<evidence type="ECO:0000313" key="5">
    <source>
        <dbReference type="Proteomes" id="UP001332931"/>
    </source>
</evidence>
<dbReference type="Proteomes" id="UP001332931">
    <property type="component" value="Unassembled WGS sequence"/>
</dbReference>
<feature type="domain" description="HTH tetR-type" evidence="3">
    <location>
        <begin position="10"/>
        <end position="70"/>
    </location>
</feature>
<comment type="caution">
    <text evidence="4">The sequence shown here is derived from an EMBL/GenBank/DDBJ whole genome shotgun (WGS) entry which is preliminary data.</text>
</comment>
<dbReference type="PROSITE" id="PS50977">
    <property type="entry name" value="HTH_TETR_2"/>
    <property type="match status" value="1"/>
</dbReference>
<proteinExistence type="predicted"/>
<dbReference type="SUPFAM" id="SSF46689">
    <property type="entry name" value="Homeodomain-like"/>
    <property type="match status" value="1"/>
</dbReference>
<dbReference type="PANTHER" id="PTHR43479:SF7">
    <property type="entry name" value="TETR-FAMILY TRANSCRIPTIONAL REGULATOR"/>
    <property type="match status" value="1"/>
</dbReference>
<evidence type="ECO:0000256" key="1">
    <source>
        <dbReference type="ARBA" id="ARBA00023125"/>
    </source>
</evidence>
<dbReference type="Gene3D" id="1.10.357.10">
    <property type="entry name" value="Tetracycline Repressor, domain 2"/>
    <property type="match status" value="1"/>
</dbReference>
<evidence type="ECO:0000256" key="2">
    <source>
        <dbReference type="PROSITE-ProRule" id="PRU00335"/>
    </source>
</evidence>
<dbReference type="PANTHER" id="PTHR43479">
    <property type="entry name" value="ACREF/ENVCD OPERON REPRESSOR-RELATED"/>
    <property type="match status" value="1"/>
</dbReference>
<keyword evidence="1 2" id="KW-0238">DNA-binding</keyword>
<evidence type="ECO:0000259" key="3">
    <source>
        <dbReference type="PROSITE" id="PS50977"/>
    </source>
</evidence>
<protein>
    <recommendedName>
        <fullName evidence="3">HTH tetR-type domain-containing protein</fullName>
    </recommendedName>
</protein>
<dbReference type="EMBL" id="JAZGJQ010000003">
    <property type="protein sequence ID" value="MEE6147187.1"/>
    <property type="molecule type" value="Genomic_DNA"/>
</dbReference>
<dbReference type="InterPro" id="IPR009057">
    <property type="entry name" value="Homeodomain-like_sf"/>
</dbReference>
<accession>A0ABU7R9A8</accession>
<gene>
    <name evidence="4" type="ORF">VXJ25_04155</name>
</gene>
<sequence>MARETDIRVIKTKRAIREAVIELMRDHDPREITVREVADAAYINRRTFFAHYDSVSQVVDEVVEEGATEVVRILDEGDSTSLRGVYAIIRKIYAQSKDASSPFGRVFMTSARLEVSNEVRSVLSRRLLSRYSGGAEVGASSACGEMGTTGAEGAPLMPRTSGMPGASGNLSQERTAYLSDYIAGGIVSLTLRWLTRDNDMSAEETEEVSSLTYDLLVEGIKRLSASRKVVLQS</sequence>
<keyword evidence="5" id="KW-1185">Reference proteome</keyword>